<keyword evidence="1" id="KW-0812">Transmembrane</keyword>
<evidence type="ECO:0000313" key="3">
    <source>
        <dbReference type="Proteomes" id="UP001596481"/>
    </source>
</evidence>
<gene>
    <name evidence="2" type="ORF">ACFQJC_16120</name>
</gene>
<feature type="transmembrane region" description="Helical" evidence="1">
    <location>
        <begin position="107"/>
        <end position="130"/>
    </location>
</feature>
<protein>
    <submittedName>
        <fullName evidence="2">Dolichol kinase</fullName>
    </submittedName>
</protein>
<keyword evidence="3" id="KW-1185">Reference proteome</keyword>
<evidence type="ECO:0000313" key="2">
    <source>
        <dbReference type="EMBL" id="MFC7205045.1"/>
    </source>
</evidence>
<dbReference type="PANTHER" id="PTHR31303">
    <property type="entry name" value="CTP-DEPENDENT DIACYLGLYCEROL KINASE 1"/>
    <property type="match status" value="1"/>
</dbReference>
<keyword evidence="2" id="KW-0808">Transferase</keyword>
<dbReference type="AlphaFoldDB" id="A0ABD5ZJB6"/>
<feature type="transmembrane region" description="Helical" evidence="1">
    <location>
        <begin position="12"/>
        <end position="32"/>
    </location>
</feature>
<dbReference type="EMBL" id="JBHTAA010000005">
    <property type="protein sequence ID" value="MFC7205045.1"/>
    <property type="molecule type" value="Genomic_DNA"/>
</dbReference>
<dbReference type="GO" id="GO:0016301">
    <property type="term" value="F:kinase activity"/>
    <property type="evidence" value="ECO:0007669"/>
    <property type="project" value="UniProtKB-KW"/>
</dbReference>
<keyword evidence="1" id="KW-0472">Membrane</keyword>
<dbReference type="PANTHER" id="PTHR31303:SF1">
    <property type="entry name" value="CTP-DEPENDENT DIACYLGLYCEROL KINASE 1"/>
    <property type="match status" value="1"/>
</dbReference>
<organism evidence="2 3">
    <name type="scientific">Haloferax namakaokahaiae</name>
    <dbReference type="NCBI Taxonomy" id="1748331"/>
    <lineage>
        <taxon>Archaea</taxon>
        <taxon>Methanobacteriati</taxon>
        <taxon>Methanobacteriota</taxon>
        <taxon>Stenosarchaea group</taxon>
        <taxon>Halobacteria</taxon>
        <taxon>Halobacteriales</taxon>
        <taxon>Haloferacaceae</taxon>
        <taxon>Haloferax</taxon>
    </lineage>
</organism>
<name>A0ABD5ZJB6_9EURY</name>
<dbReference type="InterPro" id="IPR037997">
    <property type="entry name" value="Dgk1-like"/>
</dbReference>
<proteinExistence type="predicted"/>
<dbReference type="RefSeq" id="WP_390225652.1">
    <property type="nucleotide sequence ID" value="NZ_JBHTAA010000005.1"/>
</dbReference>
<keyword evidence="1" id="KW-1133">Transmembrane helix</keyword>
<dbReference type="Proteomes" id="UP001596481">
    <property type="component" value="Unassembled WGS sequence"/>
</dbReference>
<comment type="caution">
    <text evidence="2">The sequence shown here is derived from an EMBL/GenBank/DDBJ whole genome shotgun (WGS) entry which is preliminary data.</text>
</comment>
<accession>A0ABD5ZJB6</accession>
<reference evidence="2 3" key="1">
    <citation type="journal article" date="2019" name="Int. J. Syst. Evol. Microbiol.">
        <title>The Global Catalogue of Microorganisms (GCM) 10K type strain sequencing project: providing services to taxonomists for standard genome sequencing and annotation.</title>
        <authorList>
            <consortium name="The Broad Institute Genomics Platform"/>
            <consortium name="The Broad Institute Genome Sequencing Center for Infectious Disease"/>
            <person name="Wu L."/>
            <person name="Ma J."/>
        </authorList>
    </citation>
    <scope>NUCLEOTIDE SEQUENCE [LARGE SCALE GENOMIC DNA]</scope>
    <source>
        <strain evidence="2 3">DSM 29988</strain>
    </source>
</reference>
<feature type="transmembrane region" description="Helical" evidence="1">
    <location>
        <begin position="67"/>
        <end position="87"/>
    </location>
</feature>
<sequence length="180" mass="18966">MPLLYLLGLVDWPTLGLLFVGISVVVTVLEVLRLFGNLEWRIYDELTREYEQDNVAGYALYVYSQTFVALVFGPAIAIPGMFMLTIGDPISGLLGSNRVGETKAPQTLVAMFTVCFAFAAIFVVPVYGAVVGGIASFAGALGATVADGAKPVVASYVIDDNLSIPPVACTAIAAVVWVVG</sequence>
<evidence type="ECO:0000256" key="1">
    <source>
        <dbReference type="SAM" id="Phobius"/>
    </source>
</evidence>
<keyword evidence="2" id="KW-0418">Kinase</keyword>